<dbReference type="KEGG" id="tua:125512956"/>
<name>A0A8R7UTQ0_TRIUA</name>
<dbReference type="EnsemblPlants" id="TuG1812G0600002062.01.T04">
    <property type="protein sequence ID" value="TuG1812G0600002062.01.T04"/>
    <property type="gene ID" value="TuG1812G0600002062.01"/>
</dbReference>
<organism evidence="1 2">
    <name type="scientific">Triticum urartu</name>
    <name type="common">Red wild einkorn</name>
    <name type="synonym">Crithodium urartu</name>
    <dbReference type="NCBI Taxonomy" id="4572"/>
    <lineage>
        <taxon>Eukaryota</taxon>
        <taxon>Viridiplantae</taxon>
        <taxon>Streptophyta</taxon>
        <taxon>Embryophyta</taxon>
        <taxon>Tracheophyta</taxon>
        <taxon>Spermatophyta</taxon>
        <taxon>Magnoliopsida</taxon>
        <taxon>Liliopsida</taxon>
        <taxon>Poales</taxon>
        <taxon>Poaceae</taxon>
        <taxon>BOP clade</taxon>
        <taxon>Pooideae</taxon>
        <taxon>Triticodae</taxon>
        <taxon>Triticeae</taxon>
        <taxon>Triticinae</taxon>
        <taxon>Triticum</taxon>
    </lineage>
</organism>
<dbReference type="GeneID" id="125512956"/>
<reference evidence="1" key="2">
    <citation type="submission" date="2018-03" db="EMBL/GenBank/DDBJ databases">
        <title>The Triticum urartu genome reveals the dynamic nature of wheat genome evolution.</title>
        <authorList>
            <person name="Ling H."/>
            <person name="Ma B."/>
            <person name="Shi X."/>
            <person name="Liu H."/>
            <person name="Dong L."/>
            <person name="Sun H."/>
            <person name="Cao Y."/>
            <person name="Gao Q."/>
            <person name="Zheng S."/>
            <person name="Li Y."/>
            <person name="Yu Y."/>
            <person name="Du H."/>
            <person name="Qi M."/>
            <person name="Li Y."/>
            <person name="Yu H."/>
            <person name="Cui Y."/>
            <person name="Wang N."/>
            <person name="Chen C."/>
            <person name="Wu H."/>
            <person name="Zhao Y."/>
            <person name="Zhang J."/>
            <person name="Li Y."/>
            <person name="Zhou W."/>
            <person name="Zhang B."/>
            <person name="Hu W."/>
            <person name="Eijk M."/>
            <person name="Tang J."/>
            <person name="Witsenboer H."/>
            <person name="Zhao S."/>
            <person name="Li Z."/>
            <person name="Zhang A."/>
            <person name="Wang D."/>
            <person name="Liang C."/>
        </authorList>
    </citation>
    <scope>NUCLEOTIDE SEQUENCE [LARGE SCALE GENOMIC DNA]</scope>
    <source>
        <strain evidence="1">cv. G1812</strain>
    </source>
</reference>
<gene>
    <name evidence="1" type="primary">LOC125512956</name>
</gene>
<accession>A0A8R7UTQ0</accession>
<dbReference type="AlphaFoldDB" id="A0A8R7UTQ0"/>
<dbReference type="Proteomes" id="UP000015106">
    <property type="component" value="Chromosome 6"/>
</dbReference>
<reference evidence="2" key="1">
    <citation type="journal article" date="2013" name="Nature">
        <title>Draft genome of the wheat A-genome progenitor Triticum urartu.</title>
        <authorList>
            <person name="Ling H.Q."/>
            <person name="Zhao S."/>
            <person name="Liu D."/>
            <person name="Wang J."/>
            <person name="Sun H."/>
            <person name="Zhang C."/>
            <person name="Fan H."/>
            <person name="Li D."/>
            <person name="Dong L."/>
            <person name="Tao Y."/>
            <person name="Gao C."/>
            <person name="Wu H."/>
            <person name="Li Y."/>
            <person name="Cui Y."/>
            <person name="Guo X."/>
            <person name="Zheng S."/>
            <person name="Wang B."/>
            <person name="Yu K."/>
            <person name="Liang Q."/>
            <person name="Yang W."/>
            <person name="Lou X."/>
            <person name="Chen J."/>
            <person name="Feng M."/>
            <person name="Jian J."/>
            <person name="Zhang X."/>
            <person name="Luo G."/>
            <person name="Jiang Y."/>
            <person name="Liu J."/>
            <person name="Wang Z."/>
            <person name="Sha Y."/>
            <person name="Zhang B."/>
            <person name="Wu H."/>
            <person name="Tang D."/>
            <person name="Shen Q."/>
            <person name="Xue P."/>
            <person name="Zou S."/>
            <person name="Wang X."/>
            <person name="Liu X."/>
            <person name="Wang F."/>
            <person name="Yang Y."/>
            <person name="An X."/>
            <person name="Dong Z."/>
            <person name="Zhang K."/>
            <person name="Zhang X."/>
            <person name="Luo M.C."/>
            <person name="Dvorak J."/>
            <person name="Tong Y."/>
            <person name="Wang J."/>
            <person name="Yang H."/>
            <person name="Li Z."/>
            <person name="Wang D."/>
            <person name="Zhang A."/>
            <person name="Wang J."/>
        </authorList>
    </citation>
    <scope>NUCLEOTIDE SEQUENCE</scope>
    <source>
        <strain evidence="2">cv. G1812</strain>
    </source>
</reference>
<sequence>MRERHVHSDLPLAENPFHYNKRIEFPSRRTAKELYDRLLFSDSTTTKKLWFVHTIPTLLKISGSELIECFQEFGLFTSKTYKCIRRTLDENERGWYGIEERRRWRKILPKEWVTMVLGGGHYIKNPKMRQMFAGGLHDYALDTCQLGIASCMHLIWTLKFCMYLTPNVRAPAYAYSKGYIRQTVKYCWMDF</sequence>
<protein>
    <submittedName>
        <fullName evidence="1">Uncharacterized protein</fullName>
    </submittedName>
</protein>
<proteinExistence type="predicted"/>
<dbReference type="RefSeq" id="XP_048533968.1">
    <property type="nucleotide sequence ID" value="XM_048678011.1"/>
</dbReference>
<keyword evidence="2" id="KW-1185">Reference proteome</keyword>
<reference evidence="1" key="3">
    <citation type="submission" date="2022-06" db="UniProtKB">
        <authorList>
            <consortium name="EnsemblPlants"/>
        </authorList>
    </citation>
    <scope>IDENTIFICATION</scope>
</reference>
<evidence type="ECO:0000313" key="2">
    <source>
        <dbReference type="Proteomes" id="UP000015106"/>
    </source>
</evidence>
<dbReference type="Gramene" id="TuG1812G0600002062.01.T04">
    <property type="protein sequence ID" value="TuG1812G0600002062.01.T04"/>
    <property type="gene ID" value="TuG1812G0600002062.01"/>
</dbReference>
<evidence type="ECO:0000313" key="1">
    <source>
        <dbReference type="EnsemblPlants" id="TuG1812G0600002062.01.T04"/>
    </source>
</evidence>
<dbReference type="OrthoDB" id="711682at2759"/>